<name>A0A8S5SP15_9CAUD</name>
<organism evidence="1">
    <name type="scientific">Podoviridae sp. ctIKM86</name>
    <dbReference type="NCBI Taxonomy" id="2827729"/>
    <lineage>
        <taxon>Viruses</taxon>
        <taxon>Duplodnaviria</taxon>
        <taxon>Heunggongvirae</taxon>
        <taxon>Uroviricota</taxon>
        <taxon>Caudoviricetes</taxon>
    </lineage>
</organism>
<evidence type="ECO:0000313" key="1">
    <source>
        <dbReference type="EMBL" id="DAF52306.1"/>
    </source>
</evidence>
<reference evidence="1" key="1">
    <citation type="journal article" date="2021" name="Proc. Natl. Acad. Sci. U.S.A.">
        <title>A Catalog of Tens of Thousands of Viruses from Human Metagenomes Reveals Hidden Associations with Chronic Diseases.</title>
        <authorList>
            <person name="Tisza M.J."/>
            <person name="Buck C.B."/>
        </authorList>
    </citation>
    <scope>NUCLEOTIDE SEQUENCE</scope>
    <source>
        <strain evidence="1">CtIKM86</strain>
    </source>
</reference>
<sequence length="229" mass="25854">MSTPDTKLNIETVKKVMPGRLRGAITQELVDKLNTISTDPILTEEIKKNFLGYTNVLQEGRYKTEDYLNAVIYVSYKLMGYSNQDSYIKTFPQRYQILVSKGIPQKDIAAYVTAYNRGKLVNKILEQTLVPTWVLNQDIYQKAINTQAALLNSKSEKVRFMAADSILTHLAKPEKAGPLVNIEMNQNTGIEDLRETLVKLANVQQDLIKQGKATTKDIAEQKIVEAEVD</sequence>
<accession>A0A8S5SP15</accession>
<protein>
    <submittedName>
        <fullName evidence="1">Uncharacterized protein</fullName>
    </submittedName>
</protein>
<dbReference type="EMBL" id="BK032631">
    <property type="protein sequence ID" value="DAF52306.1"/>
    <property type="molecule type" value="Genomic_DNA"/>
</dbReference>
<proteinExistence type="predicted"/>